<feature type="binding site" evidence="3">
    <location>
        <position position="104"/>
    </location>
    <ligand>
        <name>Cu cation</name>
        <dbReference type="ChEBI" id="CHEBI:23378"/>
    </ligand>
</feature>
<keyword evidence="3" id="KW-0479">Metal-binding</keyword>
<keyword evidence="4" id="KW-1015">Disulfide bond</keyword>
<evidence type="ECO:0000256" key="4">
    <source>
        <dbReference type="PIRSR" id="PIRSR603782-2"/>
    </source>
</evidence>
<dbReference type="GO" id="GO:0046872">
    <property type="term" value="F:metal ion binding"/>
    <property type="evidence" value="ECO:0007669"/>
    <property type="project" value="UniProtKB-KW"/>
</dbReference>
<accession>A0A318EPN9</accession>
<keyword evidence="2 3" id="KW-0186">Copper</keyword>
<dbReference type="PANTHER" id="PTHR12151">
    <property type="entry name" value="ELECTRON TRANSPORT PROTIN SCO1/SENC FAMILY MEMBER"/>
    <property type="match status" value="1"/>
</dbReference>
<evidence type="ECO:0000256" key="2">
    <source>
        <dbReference type="ARBA" id="ARBA00023008"/>
    </source>
</evidence>
<keyword evidence="7" id="KW-1185">Reference proteome</keyword>
<feature type="disulfide bond" description="Redox-active" evidence="4">
    <location>
        <begin position="100"/>
        <end position="104"/>
    </location>
</feature>
<organism evidence="6 7">
    <name type="scientific">Sinimarinibacterium flocculans</name>
    <dbReference type="NCBI Taxonomy" id="985250"/>
    <lineage>
        <taxon>Bacteria</taxon>
        <taxon>Pseudomonadati</taxon>
        <taxon>Pseudomonadota</taxon>
        <taxon>Gammaproteobacteria</taxon>
        <taxon>Nevskiales</taxon>
        <taxon>Nevskiaceae</taxon>
        <taxon>Sinimarinibacterium</taxon>
    </lineage>
</organism>
<dbReference type="InterPro" id="IPR036249">
    <property type="entry name" value="Thioredoxin-like_sf"/>
</dbReference>
<protein>
    <submittedName>
        <fullName evidence="6">Protein SCO1/2</fullName>
    </submittedName>
</protein>
<evidence type="ECO:0000313" key="6">
    <source>
        <dbReference type="EMBL" id="PXV71456.1"/>
    </source>
</evidence>
<dbReference type="Pfam" id="PF02630">
    <property type="entry name" value="SCO1-SenC"/>
    <property type="match status" value="1"/>
</dbReference>
<dbReference type="InterPro" id="IPR003782">
    <property type="entry name" value="SCO1/SenC"/>
</dbReference>
<gene>
    <name evidence="6" type="ORF">C8D93_101507</name>
</gene>
<dbReference type="PANTHER" id="PTHR12151:SF25">
    <property type="entry name" value="LINALOOL DEHYDRATASE_ISOMERASE DOMAIN-CONTAINING PROTEIN"/>
    <property type="match status" value="1"/>
</dbReference>
<dbReference type="OrthoDB" id="9790194at2"/>
<evidence type="ECO:0000256" key="3">
    <source>
        <dbReference type="PIRSR" id="PIRSR603782-1"/>
    </source>
</evidence>
<dbReference type="SUPFAM" id="SSF52833">
    <property type="entry name" value="Thioredoxin-like"/>
    <property type="match status" value="1"/>
</dbReference>
<evidence type="ECO:0000313" key="7">
    <source>
        <dbReference type="Proteomes" id="UP000248330"/>
    </source>
</evidence>
<proteinExistence type="inferred from homology"/>
<comment type="similarity">
    <text evidence="1">Belongs to the SCO1/2 family.</text>
</comment>
<evidence type="ECO:0000256" key="1">
    <source>
        <dbReference type="ARBA" id="ARBA00010996"/>
    </source>
</evidence>
<dbReference type="AlphaFoldDB" id="A0A318EPN9"/>
<feature type="binding site" evidence="3">
    <location>
        <position position="189"/>
    </location>
    <ligand>
        <name>Cu cation</name>
        <dbReference type="ChEBI" id="CHEBI:23378"/>
    </ligand>
</feature>
<feature type="domain" description="Thioredoxin" evidence="5">
    <location>
        <begin position="62"/>
        <end position="224"/>
    </location>
</feature>
<comment type="caution">
    <text evidence="6">The sequence shown here is derived from an EMBL/GenBank/DDBJ whole genome shotgun (WGS) entry which is preliminary data.</text>
</comment>
<dbReference type="InterPro" id="IPR013766">
    <property type="entry name" value="Thioredoxin_domain"/>
</dbReference>
<dbReference type="Proteomes" id="UP000248330">
    <property type="component" value="Unassembled WGS sequence"/>
</dbReference>
<reference evidence="6 7" key="1">
    <citation type="submission" date="2018-04" db="EMBL/GenBank/DDBJ databases">
        <title>Genomic Encyclopedia of Type Strains, Phase IV (KMG-IV): sequencing the most valuable type-strain genomes for metagenomic binning, comparative biology and taxonomic classification.</title>
        <authorList>
            <person name="Goeker M."/>
        </authorList>
    </citation>
    <scope>NUCLEOTIDE SEQUENCE [LARGE SCALE GENOMIC DNA]</scope>
    <source>
        <strain evidence="6 7">DSM 104150</strain>
    </source>
</reference>
<feature type="binding site" evidence="3">
    <location>
        <position position="100"/>
    </location>
    <ligand>
        <name>Cu cation</name>
        <dbReference type="ChEBI" id="CHEBI:23378"/>
    </ligand>
</feature>
<dbReference type="CDD" id="cd02968">
    <property type="entry name" value="SCO"/>
    <property type="match status" value="1"/>
</dbReference>
<evidence type="ECO:0000259" key="5">
    <source>
        <dbReference type="PROSITE" id="PS51352"/>
    </source>
</evidence>
<dbReference type="PROSITE" id="PS51352">
    <property type="entry name" value="THIOREDOXIN_2"/>
    <property type="match status" value="1"/>
</dbReference>
<name>A0A318EPN9_9GAMM</name>
<sequence>MRLRLPPRQRIIIFPPTVSSTSNPNKTALTVFLAALALIGGVLAAVFISAPKTTAIESGTLLQQPRALPAFSLVDESGAAFTNAQLQNRWTLIFPGFTYCPDICPTTLGLLKTVQAQLGERADALQVLLFSVDPERDTPEVLQRYVHFFSPAFKGATAPEPALREFAQALGVAYAKVPGETPESYTMDHSAALVLINPRGEIAGYFTPPHRVDALTRDLGALLESRS</sequence>
<dbReference type="EMBL" id="QICN01000001">
    <property type="protein sequence ID" value="PXV71456.1"/>
    <property type="molecule type" value="Genomic_DNA"/>
</dbReference>
<dbReference type="Gene3D" id="3.40.30.10">
    <property type="entry name" value="Glutaredoxin"/>
    <property type="match status" value="1"/>
</dbReference>